<evidence type="ECO:0000259" key="1">
    <source>
        <dbReference type="Pfam" id="PF00128"/>
    </source>
</evidence>
<dbReference type="SUPFAM" id="SSF51011">
    <property type="entry name" value="Glycosyl hydrolase domain"/>
    <property type="match status" value="1"/>
</dbReference>
<dbReference type="Proteomes" id="UP001549055">
    <property type="component" value="Unassembled WGS sequence"/>
</dbReference>
<reference evidence="2 3" key="1">
    <citation type="submission" date="2024-06" db="EMBL/GenBank/DDBJ databases">
        <title>Genomic Encyclopedia of Type Strains, Phase IV (KMG-IV): sequencing the most valuable type-strain genomes for metagenomic binning, comparative biology and taxonomic classification.</title>
        <authorList>
            <person name="Goeker M."/>
        </authorList>
    </citation>
    <scope>NUCLEOTIDE SEQUENCE [LARGE SCALE GENOMIC DNA]</scope>
    <source>
        <strain evidence="2 3">DSM 15349</strain>
    </source>
</reference>
<gene>
    <name evidence="2" type="ORF">ABID27_001420</name>
</gene>
<name>A0ABV2JPR3_9STRE</name>
<dbReference type="PANTHER" id="PTHR10357">
    <property type="entry name" value="ALPHA-AMYLASE FAMILY MEMBER"/>
    <property type="match status" value="1"/>
</dbReference>
<dbReference type="Pfam" id="PF00128">
    <property type="entry name" value="Alpha-amylase"/>
    <property type="match status" value="1"/>
</dbReference>
<dbReference type="InterPro" id="IPR017853">
    <property type="entry name" value="GH"/>
</dbReference>
<accession>A0ABV2JPR3</accession>
<keyword evidence="3" id="KW-1185">Reference proteome</keyword>
<dbReference type="SUPFAM" id="SSF51445">
    <property type="entry name" value="(Trans)glycosidases"/>
    <property type="match status" value="1"/>
</dbReference>
<evidence type="ECO:0000313" key="2">
    <source>
        <dbReference type="EMBL" id="MET3644793.1"/>
    </source>
</evidence>
<dbReference type="Gene3D" id="3.20.20.80">
    <property type="entry name" value="Glycosidases"/>
    <property type="match status" value="1"/>
</dbReference>
<dbReference type="GO" id="GO:0016798">
    <property type="term" value="F:hydrolase activity, acting on glycosyl bonds"/>
    <property type="evidence" value="ECO:0007669"/>
    <property type="project" value="UniProtKB-KW"/>
</dbReference>
<sequence>MRQKLFDMINWWLEKGIAGFRIDAIINIKKDLSWTSLPADGEDGLVAVQASLENAQPIEPFLRELKETCFDPHNAFTVGEVFNETEEELHFFIGEDGMFSSIFDFKQAILGQKGNGWHDFVEPSAEEIKRSIFDAHKRADEIGVLSTIIENHDESRGVSHFIPKADLSDQSKKALATIQLLRKGIPFIYQGQEIGMENQVFTRLEDFDDISTLNEYHVALEYGVSAEAALQTAGKYSRDNARTPMQWTDEECLGFSTIKPWLISPYPNTAINVADQEKEAKSVLGYYRALTALYRHPVYGETIRSGAFRPLYEEVKNVIAYERSGEEIIQVVVNFQPEATLLTLSAVPKEIILQNSHEVDLQENVVHLQPYQAVVVAL</sequence>
<feature type="domain" description="Glycosyl hydrolase family 13 catalytic" evidence="1">
    <location>
        <begin position="2"/>
        <end position="293"/>
    </location>
</feature>
<dbReference type="InterPro" id="IPR006047">
    <property type="entry name" value="GH13_cat_dom"/>
</dbReference>
<evidence type="ECO:0000313" key="3">
    <source>
        <dbReference type="Proteomes" id="UP001549055"/>
    </source>
</evidence>
<dbReference type="EMBL" id="JBEPMK010000004">
    <property type="protein sequence ID" value="MET3644793.1"/>
    <property type="molecule type" value="Genomic_DNA"/>
</dbReference>
<dbReference type="Gene3D" id="2.60.40.1180">
    <property type="entry name" value="Golgi alpha-mannosidase II"/>
    <property type="match status" value="1"/>
</dbReference>
<keyword evidence="2" id="KW-0378">Hydrolase</keyword>
<dbReference type="InterPro" id="IPR013780">
    <property type="entry name" value="Glyco_hydro_b"/>
</dbReference>
<dbReference type="PANTHER" id="PTHR10357:SF179">
    <property type="entry name" value="NEUTRAL AND BASIC AMINO ACID TRANSPORT PROTEIN RBAT"/>
    <property type="match status" value="1"/>
</dbReference>
<comment type="caution">
    <text evidence="2">The sequence shown here is derived from an EMBL/GenBank/DDBJ whole genome shotgun (WGS) entry which is preliminary data.</text>
</comment>
<keyword evidence="2" id="KW-0326">Glycosidase</keyword>
<protein>
    <submittedName>
        <fullName evidence="2">Glycosidase</fullName>
    </submittedName>
</protein>
<organism evidence="2 3">
    <name type="scientific">Streptococcus gallinaceus</name>
    <dbReference type="NCBI Taxonomy" id="165758"/>
    <lineage>
        <taxon>Bacteria</taxon>
        <taxon>Bacillati</taxon>
        <taxon>Bacillota</taxon>
        <taxon>Bacilli</taxon>
        <taxon>Lactobacillales</taxon>
        <taxon>Streptococcaceae</taxon>
        <taxon>Streptococcus</taxon>
    </lineage>
</organism>
<proteinExistence type="predicted"/>